<keyword evidence="2" id="KW-0677">Repeat</keyword>
<evidence type="ECO:0000256" key="3">
    <source>
        <dbReference type="ARBA" id="ARBA00023242"/>
    </source>
</evidence>
<evidence type="ECO:0000256" key="2">
    <source>
        <dbReference type="ARBA" id="ARBA00022737"/>
    </source>
</evidence>
<gene>
    <name evidence="6" type="ORF">DM01DRAFT_1165200</name>
</gene>
<dbReference type="Pfam" id="PF02755">
    <property type="entry name" value="RPEL"/>
    <property type="match status" value="2"/>
</dbReference>
<dbReference type="SMART" id="SM00707">
    <property type="entry name" value="RPEL"/>
    <property type="match status" value="3"/>
</dbReference>
<dbReference type="InterPro" id="IPR043451">
    <property type="entry name" value="Myocardin-like"/>
</dbReference>
<keyword evidence="3" id="KW-0539">Nucleus</keyword>
<comment type="subcellular location">
    <subcellularLocation>
        <location evidence="1">Nucleus</location>
    </subcellularLocation>
</comment>
<feature type="repeat" description="RPEL" evidence="4">
    <location>
        <begin position="93"/>
        <end position="116"/>
    </location>
</feature>
<evidence type="ECO:0000313" key="6">
    <source>
        <dbReference type="EMBL" id="ORX60694.1"/>
    </source>
</evidence>
<dbReference type="GO" id="GO:0005634">
    <property type="term" value="C:nucleus"/>
    <property type="evidence" value="ECO:0007669"/>
    <property type="project" value="UniProtKB-SubCell"/>
</dbReference>
<evidence type="ECO:0000256" key="5">
    <source>
        <dbReference type="SAM" id="MobiDB-lite"/>
    </source>
</evidence>
<comment type="caution">
    <text evidence="6">The sequence shown here is derived from an EMBL/GenBank/DDBJ whole genome shotgun (WGS) entry which is preliminary data.</text>
</comment>
<feature type="repeat" description="RPEL" evidence="4">
    <location>
        <begin position="50"/>
        <end position="75"/>
    </location>
</feature>
<keyword evidence="7" id="KW-1185">Reference proteome</keyword>
<proteinExistence type="predicted"/>
<name>A0A1X2GT77_9FUNG</name>
<accession>A0A1X2GT77</accession>
<dbReference type="PROSITE" id="PS51073">
    <property type="entry name" value="RPEL"/>
    <property type="match status" value="2"/>
</dbReference>
<dbReference type="STRING" id="101127.A0A1X2GT77"/>
<dbReference type="PANTHER" id="PTHR22793">
    <property type="entry name" value="MYOCARDIN-RELATED TRANSCRIPTION FACTOR-RELATED"/>
    <property type="match status" value="1"/>
</dbReference>
<evidence type="ECO:0000256" key="4">
    <source>
        <dbReference type="PROSITE-ProRule" id="PRU00401"/>
    </source>
</evidence>
<reference evidence="6 7" key="1">
    <citation type="submission" date="2016-07" db="EMBL/GenBank/DDBJ databases">
        <title>Pervasive Adenine N6-methylation of Active Genes in Fungi.</title>
        <authorList>
            <consortium name="DOE Joint Genome Institute"/>
            <person name="Mondo S.J."/>
            <person name="Dannebaum R.O."/>
            <person name="Kuo R.C."/>
            <person name="Labutti K."/>
            <person name="Haridas S."/>
            <person name="Kuo A."/>
            <person name="Salamov A."/>
            <person name="Ahrendt S.R."/>
            <person name="Lipzen A."/>
            <person name="Sullivan W."/>
            <person name="Andreopoulos W.B."/>
            <person name="Clum A."/>
            <person name="Lindquist E."/>
            <person name="Daum C."/>
            <person name="Ramamoorthy G.K."/>
            <person name="Gryganskyi A."/>
            <person name="Culley D."/>
            <person name="Magnuson J.K."/>
            <person name="James T.Y."/>
            <person name="O'Malley M.A."/>
            <person name="Stajich J.E."/>
            <person name="Spatafora J.W."/>
            <person name="Visel A."/>
            <person name="Grigoriev I.V."/>
        </authorList>
    </citation>
    <scope>NUCLEOTIDE SEQUENCE [LARGE SCALE GENOMIC DNA]</scope>
    <source>
        <strain evidence="6 7">NRRL 3301</strain>
    </source>
</reference>
<feature type="region of interest" description="Disordered" evidence="5">
    <location>
        <begin position="40"/>
        <end position="61"/>
    </location>
</feature>
<organism evidence="6 7">
    <name type="scientific">Hesseltinella vesiculosa</name>
    <dbReference type="NCBI Taxonomy" id="101127"/>
    <lineage>
        <taxon>Eukaryota</taxon>
        <taxon>Fungi</taxon>
        <taxon>Fungi incertae sedis</taxon>
        <taxon>Mucoromycota</taxon>
        <taxon>Mucoromycotina</taxon>
        <taxon>Mucoromycetes</taxon>
        <taxon>Mucorales</taxon>
        <taxon>Cunninghamellaceae</taxon>
        <taxon>Hesseltinella</taxon>
    </lineage>
</organism>
<sequence length="116" mass="13159">MTVTENPLETFLVSRPDVQDLVEKNILKDPAVAPALQSHREELNKRKVEDSLRHKIDHRPTPEALFKQNILTNMSVAPAMQNPADEGKKILHENLEKKIADRPTKGHLVDQGILQE</sequence>
<dbReference type="Gene3D" id="6.10.150.10">
    <property type="match status" value="1"/>
</dbReference>
<dbReference type="Gene3D" id="6.10.140.2040">
    <property type="match status" value="1"/>
</dbReference>
<dbReference type="Proteomes" id="UP000242146">
    <property type="component" value="Unassembled WGS sequence"/>
</dbReference>
<evidence type="ECO:0000313" key="7">
    <source>
        <dbReference type="Proteomes" id="UP000242146"/>
    </source>
</evidence>
<dbReference type="GO" id="GO:0003713">
    <property type="term" value="F:transcription coactivator activity"/>
    <property type="evidence" value="ECO:0007669"/>
    <property type="project" value="TreeGrafter"/>
</dbReference>
<dbReference type="AlphaFoldDB" id="A0A1X2GT77"/>
<dbReference type="InterPro" id="IPR004018">
    <property type="entry name" value="RPEL_repeat"/>
</dbReference>
<dbReference type="GO" id="GO:0045944">
    <property type="term" value="P:positive regulation of transcription by RNA polymerase II"/>
    <property type="evidence" value="ECO:0007669"/>
    <property type="project" value="TreeGrafter"/>
</dbReference>
<dbReference type="EMBL" id="MCGT01000004">
    <property type="protein sequence ID" value="ORX60694.1"/>
    <property type="molecule type" value="Genomic_DNA"/>
</dbReference>
<evidence type="ECO:0000256" key="1">
    <source>
        <dbReference type="ARBA" id="ARBA00004123"/>
    </source>
</evidence>
<dbReference type="PANTHER" id="PTHR22793:SF12">
    <property type="entry name" value="MYOCARDIN-RELATED TRANSCRIPTION FACTOR, ISOFORM H"/>
    <property type="match status" value="1"/>
</dbReference>
<protein>
    <recommendedName>
        <fullName evidence="8">RPEL repeat protein</fullName>
    </recommendedName>
</protein>
<dbReference type="OrthoDB" id="197676at2759"/>
<evidence type="ECO:0008006" key="8">
    <source>
        <dbReference type="Google" id="ProtNLM"/>
    </source>
</evidence>